<dbReference type="RefSeq" id="WP_227567870.1">
    <property type="nucleotide sequence ID" value="NZ_CP101988.1"/>
</dbReference>
<name>A0ABY5KZQ1_9CELL</name>
<evidence type="ECO:0000313" key="2">
    <source>
        <dbReference type="Proteomes" id="UP001316189"/>
    </source>
</evidence>
<proteinExistence type="predicted"/>
<keyword evidence="2" id="KW-1185">Reference proteome</keyword>
<accession>A0ABY5KZQ1</accession>
<organism evidence="1 2">
    <name type="scientific">Cellulomonas chengniuliangii</name>
    <dbReference type="NCBI Taxonomy" id="2968084"/>
    <lineage>
        <taxon>Bacteria</taxon>
        <taxon>Bacillati</taxon>
        <taxon>Actinomycetota</taxon>
        <taxon>Actinomycetes</taxon>
        <taxon>Micrococcales</taxon>
        <taxon>Cellulomonadaceae</taxon>
        <taxon>Cellulomonas</taxon>
    </lineage>
</organism>
<protein>
    <submittedName>
        <fullName evidence="1">SMI1/KNR4 family protein</fullName>
    </submittedName>
</protein>
<dbReference type="EMBL" id="CP101988">
    <property type="protein sequence ID" value="UUI76010.1"/>
    <property type="molecule type" value="Genomic_DNA"/>
</dbReference>
<dbReference type="Proteomes" id="UP001316189">
    <property type="component" value="Chromosome"/>
</dbReference>
<reference evidence="1 2" key="1">
    <citation type="submission" date="2022-07" db="EMBL/GenBank/DDBJ databases">
        <title>Novel species in genus cellulomonas.</title>
        <authorList>
            <person name="Ye L."/>
        </authorList>
    </citation>
    <scope>NUCLEOTIDE SEQUENCE [LARGE SCALE GENOMIC DNA]</scope>
    <source>
        <strain evidence="2">zg-Y338</strain>
    </source>
</reference>
<evidence type="ECO:0000313" key="1">
    <source>
        <dbReference type="EMBL" id="UUI76010.1"/>
    </source>
</evidence>
<sequence>MPAAEVTQALTDWEQRLRGLGARGMPQLRPGLSAAQIDAISNEFGVQLPEDAVAIWAWHDGEQVAAGSTALAPYREFHPLREALNLSRTWTQDAVARGFAEDEAFAHVIFRAELVPVLGYQLPLVLDCTDPHATSTTTVVWTPDGGLQDMPHLTMVERITWWHWALDHGAWSISPDGAWNVDFTRYPGAGGDLSVKDVLS</sequence>
<gene>
    <name evidence="1" type="ORF">NP064_03635</name>
</gene>